<reference evidence="10" key="3">
    <citation type="submission" date="2025-08" db="UniProtKB">
        <authorList>
            <consortium name="Ensembl"/>
        </authorList>
    </citation>
    <scope>IDENTIFICATION</scope>
</reference>
<dbReference type="GO" id="GO:0030166">
    <property type="term" value="P:proteoglycan biosynthetic process"/>
    <property type="evidence" value="ECO:0007669"/>
    <property type="project" value="Ensembl"/>
</dbReference>
<feature type="signal peptide" evidence="9">
    <location>
        <begin position="1"/>
        <end position="23"/>
    </location>
</feature>
<evidence type="ECO:0000256" key="9">
    <source>
        <dbReference type="SAM" id="SignalP"/>
    </source>
</evidence>
<name>H2Y123_CIOIN</name>
<dbReference type="GO" id="GO:0030198">
    <property type="term" value="P:extracellular matrix organization"/>
    <property type="evidence" value="ECO:0007669"/>
    <property type="project" value="Ensembl"/>
</dbReference>
<dbReference type="GO" id="GO:0006024">
    <property type="term" value="P:glycosaminoglycan biosynthetic process"/>
    <property type="evidence" value="ECO:0007669"/>
    <property type="project" value="Ensembl"/>
</dbReference>
<dbReference type="GO" id="GO:0000139">
    <property type="term" value="C:Golgi membrane"/>
    <property type="evidence" value="ECO:0000318"/>
    <property type="project" value="GO_Central"/>
</dbReference>
<dbReference type="GeneID" id="100177698"/>
<evidence type="ECO:0000313" key="10">
    <source>
        <dbReference type="Ensembl" id="ENSCINP00000035607.1"/>
    </source>
</evidence>
<dbReference type="Pfam" id="PF08449">
    <property type="entry name" value="UAA"/>
    <property type="match status" value="1"/>
</dbReference>
<evidence type="ECO:0000256" key="2">
    <source>
        <dbReference type="ARBA" id="ARBA00010694"/>
    </source>
</evidence>
<evidence type="ECO:0000256" key="5">
    <source>
        <dbReference type="ARBA" id="ARBA00022989"/>
    </source>
</evidence>
<protein>
    <recommendedName>
        <fullName evidence="7">Adenosine 3'-phospho 5'-phosphosulfate transporter 1</fullName>
    </recommendedName>
</protein>
<evidence type="ECO:0000256" key="7">
    <source>
        <dbReference type="ARBA" id="ARBA00039668"/>
    </source>
</evidence>
<evidence type="ECO:0000256" key="8">
    <source>
        <dbReference type="SAM" id="Phobius"/>
    </source>
</evidence>
<dbReference type="GO" id="GO:0046963">
    <property type="term" value="P:3'-phosphoadenosine 5'-phosphosulfate transport"/>
    <property type="evidence" value="ECO:0000318"/>
    <property type="project" value="GO_Central"/>
</dbReference>
<accession>H2Y123</accession>
<dbReference type="Proteomes" id="UP000008144">
    <property type="component" value="Chromosome 11"/>
</dbReference>
<gene>
    <name evidence="10" type="primary">LOC100177698</name>
</gene>
<dbReference type="Ensembl" id="ENSCINT00000032161.1">
    <property type="protein sequence ID" value="ENSCINP00000035607.1"/>
    <property type="gene ID" value="ENSCING00000025075.1"/>
</dbReference>
<dbReference type="GO" id="GO:0055085">
    <property type="term" value="P:transmembrane transport"/>
    <property type="evidence" value="ECO:0000318"/>
    <property type="project" value="GO_Central"/>
</dbReference>
<feature type="transmembrane region" description="Helical" evidence="8">
    <location>
        <begin position="316"/>
        <end position="337"/>
    </location>
</feature>
<keyword evidence="3" id="KW-0813">Transport</keyword>
<feature type="transmembrane region" description="Helical" evidence="8">
    <location>
        <begin position="277"/>
        <end position="295"/>
    </location>
</feature>
<keyword evidence="6 8" id="KW-0472">Membrane</keyword>
<dbReference type="PANTHER" id="PTHR10778:SF13">
    <property type="entry name" value="ADENOSINE 3'-PHOSPHO 5'-PHOSPHOSULFATE TRANSPORTER 1"/>
    <property type="match status" value="1"/>
</dbReference>
<feature type="transmembrane region" description="Helical" evidence="8">
    <location>
        <begin position="349"/>
        <end position="369"/>
    </location>
</feature>
<dbReference type="GO" id="GO:0042476">
    <property type="term" value="P:odontogenesis"/>
    <property type="evidence" value="ECO:0007669"/>
    <property type="project" value="Ensembl"/>
</dbReference>
<dbReference type="PANTHER" id="PTHR10778">
    <property type="entry name" value="SOLUTE CARRIER FAMILY 35 MEMBER B"/>
    <property type="match status" value="1"/>
</dbReference>
<reference evidence="10" key="4">
    <citation type="submission" date="2025-09" db="UniProtKB">
        <authorList>
            <consortium name="Ensembl"/>
        </authorList>
    </citation>
    <scope>IDENTIFICATION</scope>
</reference>
<dbReference type="KEGG" id="cin:100177698"/>
<feature type="transmembrane region" description="Helical" evidence="8">
    <location>
        <begin position="155"/>
        <end position="174"/>
    </location>
</feature>
<keyword evidence="4 8" id="KW-0812">Transmembrane</keyword>
<feature type="transmembrane region" description="Helical" evidence="8">
    <location>
        <begin position="45"/>
        <end position="62"/>
    </location>
</feature>
<reference evidence="11" key="1">
    <citation type="journal article" date="2002" name="Science">
        <title>The draft genome of Ciona intestinalis: insights into chordate and vertebrate origins.</title>
        <authorList>
            <person name="Dehal P."/>
            <person name="Satou Y."/>
            <person name="Campbell R.K."/>
            <person name="Chapman J."/>
            <person name="Degnan B."/>
            <person name="De Tomaso A."/>
            <person name="Davidson B."/>
            <person name="Di Gregorio A."/>
            <person name="Gelpke M."/>
            <person name="Goodstein D.M."/>
            <person name="Harafuji N."/>
            <person name="Hastings K.E."/>
            <person name="Ho I."/>
            <person name="Hotta K."/>
            <person name="Huang W."/>
            <person name="Kawashima T."/>
            <person name="Lemaire P."/>
            <person name="Martinez D."/>
            <person name="Meinertzhagen I.A."/>
            <person name="Necula S."/>
            <person name="Nonaka M."/>
            <person name="Putnam N."/>
            <person name="Rash S."/>
            <person name="Saiga H."/>
            <person name="Satake M."/>
            <person name="Terry A."/>
            <person name="Yamada L."/>
            <person name="Wang H.G."/>
            <person name="Awazu S."/>
            <person name="Azumi K."/>
            <person name="Boore J."/>
            <person name="Branno M."/>
            <person name="Chin-Bow S."/>
            <person name="DeSantis R."/>
            <person name="Doyle S."/>
            <person name="Francino P."/>
            <person name="Keys D.N."/>
            <person name="Haga S."/>
            <person name="Hayashi H."/>
            <person name="Hino K."/>
            <person name="Imai K.S."/>
            <person name="Inaba K."/>
            <person name="Kano S."/>
            <person name="Kobayashi K."/>
            <person name="Kobayashi M."/>
            <person name="Lee B.I."/>
            <person name="Makabe K.W."/>
            <person name="Manohar C."/>
            <person name="Matassi G."/>
            <person name="Medina M."/>
            <person name="Mochizuki Y."/>
            <person name="Mount S."/>
            <person name="Morishita T."/>
            <person name="Miura S."/>
            <person name="Nakayama A."/>
            <person name="Nishizaka S."/>
            <person name="Nomoto H."/>
            <person name="Ohta F."/>
            <person name="Oishi K."/>
            <person name="Rigoutsos I."/>
            <person name="Sano M."/>
            <person name="Sasaki A."/>
            <person name="Sasakura Y."/>
            <person name="Shoguchi E."/>
            <person name="Shin-i T."/>
            <person name="Spagnuolo A."/>
            <person name="Stainier D."/>
            <person name="Suzuki M.M."/>
            <person name="Tassy O."/>
            <person name="Takatori N."/>
            <person name="Tokuoka M."/>
            <person name="Yagi K."/>
            <person name="Yoshizaki F."/>
            <person name="Wada S."/>
            <person name="Zhang C."/>
            <person name="Hyatt P.D."/>
            <person name="Larimer F."/>
            <person name="Detter C."/>
            <person name="Doggett N."/>
            <person name="Glavina T."/>
            <person name="Hawkins T."/>
            <person name="Richardson P."/>
            <person name="Lucas S."/>
            <person name="Kohara Y."/>
            <person name="Levine M."/>
            <person name="Satoh N."/>
            <person name="Rokhsar D.S."/>
        </authorList>
    </citation>
    <scope>NUCLEOTIDE SEQUENCE [LARGE SCALE GENOMIC DNA]</scope>
</reference>
<keyword evidence="5 8" id="KW-1133">Transmembrane helix</keyword>
<dbReference type="InterPro" id="IPR037185">
    <property type="entry name" value="EmrE-like"/>
</dbReference>
<keyword evidence="9" id="KW-0732">Signal</keyword>
<dbReference type="GO" id="GO:0046964">
    <property type="term" value="F:3'-phosphoadenosine 5'-phosphosulfate transmembrane transporter activity"/>
    <property type="evidence" value="ECO:0000318"/>
    <property type="project" value="GO_Central"/>
</dbReference>
<feature type="chain" id="PRO_5014093538" description="Adenosine 3'-phospho 5'-phosphosulfate transporter 1" evidence="9">
    <location>
        <begin position="24"/>
        <end position="440"/>
    </location>
</feature>
<proteinExistence type="inferred from homology"/>
<dbReference type="FunCoup" id="H2Y123">
    <property type="interactions" value="66"/>
</dbReference>
<dbReference type="InParanoid" id="H2Y123"/>
<feature type="transmembrane region" description="Helical" evidence="8">
    <location>
        <begin position="376"/>
        <end position="399"/>
    </location>
</feature>
<dbReference type="SUPFAM" id="SSF103481">
    <property type="entry name" value="Multidrug resistance efflux transporter EmrE"/>
    <property type="match status" value="1"/>
</dbReference>
<dbReference type="GeneTree" id="ENSGT00940000157927"/>
<keyword evidence="11" id="KW-1185">Reference proteome</keyword>
<dbReference type="InterPro" id="IPR013657">
    <property type="entry name" value="SCL35B1-4/HUT1"/>
</dbReference>
<dbReference type="EMBL" id="EAAA01000757">
    <property type="status" value="NOT_ANNOTATED_CDS"/>
    <property type="molecule type" value="Genomic_DNA"/>
</dbReference>
<accession>A0A1W2WFI0</accession>
<dbReference type="OMA" id="KIMTQHY"/>
<feature type="transmembrane region" description="Helical" evidence="8">
    <location>
        <begin position="238"/>
        <end position="257"/>
    </location>
</feature>
<comment type="similarity">
    <text evidence="2">Belongs to the nucleotide-sugar transporter family. SLC35B subfamily.</text>
</comment>
<dbReference type="RefSeq" id="XP_002130278.1">
    <property type="nucleotide sequence ID" value="XM_002130242.5"/>
</dbReference>
<feature type="transmembrane region" description="Helical" evidence="8">
    <location>
        <begin position="405"/>
        <end position="423"/>
    </location>
</feature>
<dbReference type="STRING" id="7719.ENSCINP00000035607"/>
<dbReference type="AlphaFoldDB" id="H2Y123"/>
<sequence>MSHKSTLICFVIITLLNIQWVSAPPISDKLVEPSSFWMVNLLKNLFGYATVVVPAMLFIRYMKKIKYNETGSGLCFPVVKSCVFGDDSSAEIIAKQQQHAESDKLQSKGCLKILICAAGLQVSYLTWGVIQERIMTQEYGKTDSSSGEKFSNSQFLVFVNRLLAVIVAGVYSFIVRQPRHSCPLYKFSYASFSNIMSSWCQYEALKFVTFPTQVLGKACKVIPVMLMGKLVSGNVYELYEWITATMLSVGISMFLFFQSGQHDNNVHVSEETYSTLVGTSSGVVLMLGYMMFDSFTSNWQGSLFKTHKMSSVQMMFGVNLFSCVFTSCSLLEQGGFIEAAQFMMRHWDFAMHSVVLSICSAVGQLFIFYTISEFGAVVFTIIMTVRQAIAILLSCVIYGHPVTVMGLLGILVVFLALFLRIYARSRKTTLKQAASAPGKI</sequence>
<evidence type="ECO:0000256" key="6">
    <source>
        <dbReference type="ARBA" id="ARBA00023136"/>
    </source>
</evidence>
<reference evidence="10" key="2">
    <citation type="journal article" date="2008" name="Genome Biol.">
        <title>Improved genome assembly and evidence-based global gene model set for the chordate Ciona intestinalis: new insight into intron and operon populations.</title>
        <authorList>
            <person name="Satou Y."/>
            <person name="Mineta K."/>
            <person name="Ogasawara M."/>
            <person name="Sasakura Y."/>
            <person name="Shoguchi E."/>
            <person name="Ueno K."/>
            <person name="Yamada L."/>
            <person name="Matsumoto J."/>
            <person name="Wasserscheid J."/>
            <person name="Dewar K."/>
            <person name="Wiley G.B."/>
            <person name="Macmil S.L."/>
            <person name="Roe B.A."/>
            <person name="Zeller R.W."/>
            <person name="Hastings K.E."/>
            <person name="Lemaire P."/>
            <person name="Lindquist E."/>
            <person name="Endo T."/>
            <person name="Hotta K."/>
            <person name="Inaba K."/>
        </authorList>
    </citation>
    <scope>NUCLEOTIDE SEQUENCE [LARGE SCALE GENOMIC DNA]</scope>
    <source>
        <strain evidence="10">wild type</strain>
    </source>
</reference>
<dbReference type="OrthoDB" id="10035043at2759"/>
<feature type="transmembrane region" description="Helical" evidence="8">
    <location>
        <begin position="110"/>
        <end position="130"/>
    </location>
</feature>
<dbReference type="GO" id="GO:0031290">
    <property type="term" value="P:retinal ganglion cell axon guidance"/>
    <property type="evidence" value="ECO:0007669"/>
    <property type="project" value="Ensembl"/>
</dbReference>
<evidence type="ECO:0000313" key="11">
    <source>
        <dbReference type="Proteomes" id="UP000008144"/>
    </source>
</evidence>
<evidence type="ECO:0000256" key="3">
    <source>
        <dbReference type="ARBA" id="ARBA00022448"/>
    </source>
</evidence>
<organism evidence="10 11">
    <name type="scientific">Ciona intestinalis</name>
    <name type="common">Transparent sea squirt</name>
    <name type="synonym">Ascidia intestinalis</name>
    <dbReference type="NCBI Taxonomy" id="7719"/>
    <lineage>
        <taxon>Eukaryota</taxon>
        <taxon>Metazoa</taxon>
        <taxon>Chordata</taxon>
        <taxon>Tunicata</taxon>
        <taxon>Ascidiacea</taxon>
        <taxon>Phlebobranchia</taxon>
        <taxon>Cionidae</taxon>
        <taxon>Ciona</taxon>
    </lineage>
</organism>
<dbReference type="HOGENOM" id="CLU_036019_3_1_1"/>
<comment type="subcellular location">
    <subcellularLocation>
        <location evidence="1">Membrane</location>
        <topology evidence="1">Multi-pass membrane protein</topology>
    </subcellularLocation>
</comment>
<dbReference type="GO" id="GO:0005789">
    <property type="term" value="C:endoplasmic reticulum membrane"/>
    <property type="evidence" value="ECO:0000318"/>
    <property type="project" value="GO_Central"/>
</dbReference>
<evidence type="ECO:0000256" key="1">
    <source>
        <dbReference type="ARBA" id="ARBA00004141"/>
    </source>
</evidence>
<evidence type="ECO:0000256" key="4">
    <source>
        <dbReference type="ARBA" id="ARBA00022692"/>
    </source>
</evidence>
<dbReference type="GO" id="GO:0051216">
    <property type="term" value="P:cartilage development"/>
    <property type="evidence" value="ECO:0007669"/>
    <property type="project" value="Ensembl"/>
</dbReference>